<dbReference type="PANTHER" id="PTHR30188">
    <property type="entry name" value="ABC TRANSPORTER PERMEASE PROTEIN-RELATED"/>
    <property type="match status" value="1"/>
</dbReference>
<feature type="transmembrane region" description="Helical" evidence="2">
    <location>
        <begin position="190"/>
        <end position="217"/>
    </location>
</feature>
<feature type="transmembrane region" description="Helical" evidence="2">
    <location>
        <begin position="164"/>
        <end position="184"/>
    </location>
</feature>
<keyword evidence="4" id="KW-1185">Reference proteome</keyword>
<proteinExistence type="inferred from homology"/>
<keyword evidence="2" id="KW-0997">Cell inner membrane</keyword>
<evidence type="ECO:0000256" key="1">
    <source>
        <dbReference type="ARBA" id="ARBA00003787"/>
    </source>
</evidence>
<dbReference type="NCBIfam" id="TIGR00056">
    <property type="entry name" value="MlaE family lipid ABC transporter permease subunit"/>
    <property type="match status" value="1"/>
</dbReference>
<dbReference type="Pfam" id="PF02405">
    <property type="entry name" value="MlaE"/>
    <property type="match status" value="1"/>
</dbReference>
<dbReference type="EMBL" id="JAUKTR010000005">
    <property type="protein sequence ID" value="MDO1560071.1"/>
    <property type="molecule type" value="Genomic_DNA"/>
</dbReference>
<feature type="transmembrane region" description="Helical" evidence="2">
    <location>
        <begin position="260"/>
        <end position="285"/>
    </location>
</feature>
<keyword evidence="2" id="KW-0812">Transmembrane</keyword>
<evidence type="ECO:0000313" key="4">
    <source>
        <dbReference type="Proteomes" id="UP001169063"/>
    </source>
</evidence>
<accession>A0ABT8SNW3</accession>
<keyword evidence="2" id="KW-1003">Cell membrane</keyword>
<protein>
    <submittedName>
        <fullName evidence="3">ABC transporter permease</fullName>
    </submittedName>
</protein>
<sequence length="370" mass="39386">MQAADFRIVEAKGGAVLALSGDWTATALGRAPRRLARALQGRKLSAVDLSDLAGVDTVGLLAVLRASDEPLPAKGWSARPEAKRLFDYVRGLEPEKGPPPPRLDPITRSLVRIGQGVFDFAQEMTGSMIFIGRLVMALGAALSRPRTIRWPAWFSLTERAGMDAIPIVAVTNFFIGAVIAFLGADLLTDFGASVFTVDLIAISVLREFAVVITAVLLAGRSASAFAAELGSMKMTQEVDAMQVMGVDPFQALVIPRLMSLLLMLPLLTFVAMVAGLAGGVLVAWAKLDLSPAFFLQRVTAYVPIQHFWVGVSKAPVFAVVIAAIGCRQGFAVRGDVLSLGRRVTAAVVHAIFAIIVIDAIFAMIYLEAGV</sequence>
<comment type="similarity">
    <text evidence="2">Belongs to the MlaE permease family.</text>
</comment>
<keyword evidence="2" id="KW-0472">Membrane</keyword>
<comment type="subcellular location">
    <subcellularLocation>
        <location evidence="2">Cell inner membrane</location>
        <topology evidence="2">Multi-pass membrane protein</topology>
    </subcellularLocation>
</comment>
<dbReference type="InterPro" id="IPR030802">
    <property type="entry name" value="Permease_MalE"/>
</dbReference>
<feature type="transmembrane region" description="Helical" evidence="2">
    <location>
        <begin position="346"/>
        <end position="366"/>
    </location>
</feature>
<organism evidence="3 4">
    <name type="scientific">Peiella sedimenti</name>
    <dbReference type="NCBI Taxonomy" id="3061083"/>
    <lineage>
        <taxon>Bacteria</taxon>
        <taxon>Pseudomonadati</taxon>
        <taxon>Pseudomonadota</taxon>
        <taxon>Alphaproteobacteria</taxon>
        <taxon>Caulobacterales</taxon>
        <taxon>Caulobacteraceae</taxon>
        <taxon>Peiella</taxon>
    </lineage>
</organism>
<feature type="transmembrane region" description="Helical" evidence="2">
    <location>
        <begin position="305"/>
        <end position="325"/>
    </location>
</feature>
<dbReference type="Proteomes" id="UP001169063">
    <property type="component" value="Unassembled WGS sequence"/>
</dbReference>
<keyword evidence="2" id="KW-1133">Transmembrane helix</keyword>
<reference evidence="3" key="1">
    <citation type="submission" date="2023-07" db="EMBL/GenBank/DDBJ databases">
        <title>Brevundimonas soil sp. nov., isolated from the soil of chemical plant.</title>
        <authorList>
            <person name="Wu N."/>
        </authorList>
    </citation>
    <scope>NUCLEOTIDE SEQUENCE</scope>
    <source>
        <strain evidence="3">XZ-24</strain>
    </source>
</reference>
<dbReference type="InterPro" id="IPR003453">
    <property type="entry name" value="ABC_MlaE_roteobac"/>
</dbReference>
<gene>
    <name evidence="3" type="ORF">Q0812_11595</name>
</gene>
<evidence type="ECO:0000256" key="2">
    <source>
        <dbReference type="RuleBase" id="RU362044"/>
    </source>
</evidence>
<comment type="function">
    <text evidence="1">Could be part of an ABC transporter complex.</text>
</comment>
<dbReference type="RefSeq" id="WP_302110501.1">
    <property type="nucleotide sequence ID" value="NZ_JAUKTR010000005.1"/>
</dbReference>
<comment type="caution">
    <text evidence="3">The sequence shown here is derived from an EMBL/GenBank/DDBJ whole genome shotgun (WGS) entry which is preliminary data.</text>
</comment>
<dbReference type="PANTHER" id="PTHR30188:SF3">
    <property type="entry name" value="ABC TRANSPORTER PERMEASE"/>
    <property type="match status" value="1"/>
</dbReference>
<name>A0ABT8SNW3_9CAUL</name>
<evidence type="ECO:0000313" key="3">
    <source>
        <dbReference type="EMBL" id="MDO1560071.1"/>
    </source>
</evidence>